<feature type="region of interest" description="Disordered" evidence="1">
    <location>
        <begin position="124"/>
        <end position="147"/>
    </location>
</feature>
<proteinExistence type="predicted"/>
<evidence type="ECO:0000256" key="1">
    <source>
        <dbReference type="SAM" id="MobiDB-lite"/>
    </source>
</evidence>
<protein>
    <submittedName>
        <fullName evidence="2">DUF5820 family protein</fullName>
    </submittedName>
</protein>
<dbReference type="EMBL" id="JBHSXN010000002">
    <property type="protein sequence ID" value="MFC6952918.1"/>
    <property type="molecule type" value="Genomic_DNA"/>
</dbReference>
<name>A0ABD5VEL1_9EURY</name>
<dbReference type="Proteomes" id="UP001596395">
    <property type="component" value="Unassembled WGS sequence"/>
</dbReference>
<gene>
    <name evidence="2" type="ORF">ACFQGB_08585</name>
</gene>
<keyword evidence="3" id="KW-1185">Reference proteome</keyword>
<dbReference type="RefSeq" id="WP_336349899.1">
    <property type="nucleotide sequence ID" value="NZ_JAZAQL010000002.1"/>
</dbReference>
<reference evidence="2 3" key="1">
    <citation type="journal article" date="2019" name="Int. J. Syst. Evol. Microbiol.">
        <title>The Global Catalogue of Microorganisms (GCM) 10K type strain sequencing project: providing services to taxonomists for standard genome sequencing and annotation.</title>
        <authorList>
            <consortium name="The Broad Institute Genomics Platform"/>
            <consortium name="The Broad Institute Genome Sequencing Center for Infectious Disease"/>
            <person name="Wu L."/>
            <person name="Ma J."/>
        </authorList>
    </citation>
    <scope>NUCLEOTIDE SEQUENCE [LARGE SCALE GENOMIC DNA]</scope>
    <source>
        <strain evidence="2 3">GX26</strain>
    </source>
</reference>
<feature type="compositionally biased region" description="Acidic residues" evidence="1">
    <location>
        <begin position="124"/>
        <end position="135"/>
    </location>
</feature>
<feature type="compositionally biased region" description="Basic and acidic residues" evidence="1">
    <location>
        <begin position="136"/>
        <end position="147"/>
    </location>
</feature>
<evidence type="ECO:0000313" key="3">
    <source>
        <dbReference type="Proteomes" id="UP001596395"/>
    </source>
</evidence>
<evidence type="ECO:0000313" key="2">
    <source>
        <dbReference type="EMBL" id="MFC6952918.1"/>
    </source>
</evidence>
<dbReference type="AlphaFoldDB" id="A0ABD5VEL1"/>
<accession>A0ABD5VEL1</accession>
<dbReference type="Pfam" id="PF19137">
    <property type="entry name" value="DUF5820"/>
    <property type="match status" value="1"/>
</dbReference>
<sequence>MSDLPEPPSGWTVWNVDPDGRAVLAYRPDVFNTTDHPPECLPTLYVSQGRRNHRRPGVDRPEAATGDWFVRLYFEPDVSLDETMRYPDRDAAIDAAYALAADFHAGDVDPRDVYQVPRPDYFDALDELTGDDGSGDDARSDDARSDG</sequence>
<organism evidence="2 3">
    <name type="scientific">Halorubellus litoreus</name>
    <dbReference type="NCBI Taxonomy" id="755308"/>
    <lineage>
        <taxon>Archaea</taxon>
        <taxon>Methanobacteriati</taxon>
        <taxon>Methanobacteriota</taxon>
        <taxon>Stenosarchaea group</taxon>
        <taxon>Halobacteria</taxon>
        <taxon>Halobacteriales</taxon>
        <taxon>Halorubellaceae</taxon>
        <taxon>Halorubellus</taxon>
    </lineage>
</organism>
<dbReference type="InterPro" id="IPR043858">
    <property type="entry name" value="DUF5820"/>
</dbReference>
<comment type="caution">
    <text evidence="2">The sequence shown here is derived from an EMBL/GenBank/DDBJ whole genome shotgun (WGS) entry which is preliminary data.</text>
</comment>